<dbReference type="PANTHER" id="PTHR30146:SF105">
    <property type="entry name" value="CATABOLITE CONTROL PROTEIN B"/>
    <property type="match status" value="1"/>
</dbReference>
<reference evidence="5 6" key="1">
    <citation type="journal article" date="2015" name="Genome Announc.">
        <title>Expanding the biotechnology potential of lactobacilli through comparative genomics of 213 strains and associated genera.</title>
        <authorList>
            <person name="Sun Z."/>
            <person name="Harris H.M."/>
            <person name="McCann A."/>
            <person name="Guo C."/>
            <person name="Argimon S."/>
            <person name="Zhang W."/>
            <person name="Yang X."/>
            <person name="Jeffery I.B."/>
            <person name="Cooney J.C."/>
            <person name="Kagawa T.F."/>
            <person name="Liu W."/>
            <person name="Song Y."/>
            <person name="Salvetti E."/>
            <person name="Wrobel A."/>
            <person name="Rasinkangas P."/>
            <person name="Parkhill J."/>
            <person name="Rea M.C."/>
            <person name="O'Sullivan O."/>
            <person name="Ritari J."/>
            <person name="Douillard F.P."/>
            <person name="Paul Ross R."/>
            <person name="Yang R."/>
            <person name="Briner A.E."/>
            <person name="Felis G.E."/>
            <person name="de Vos W.M."/>
            <person name="Barrangou R."/>
            <person name="Klaenhammer T.R."/>
            <person name="Caufield P.W."/>
            <person name="Cui Y."/>
            <person name="Zhang H."/>
            <person name="O'Toole P.W."/>
        </authorList>
    </citation>
    <scope>NUCLEOTIDE SEQUENCE [LARGE SCALE GENOMIC DNA]</scope>
    <source>
        <strain evidence="5 6">DSM 19910</strain>
    </source>
</reference>
<keyword evidence="6" id="KW-1185">Reference proteome</keyword>
<dbReference type="SUPFAM" id="SSF53822">
    <property type="entry name" value="Periplasmic binding protein-like I"/>
    <property type="match status" value="1"/>
</dbReference>
<feature type="domain" description="HTH lacI-type" evidence="4">
    <location>
        <begin position="2"/>
        <end position="56"/>
    </location>
</feature>
<dbReference type="PROSITE" id="PS50932">
    <property type="entry name" value="HTH_LACI_2"/>
    <property type="match status" value="1"/>
</dbReference>
<evidence type="ECO:0000313" key="6">
    <source>
        <dbReference type="Proteomes" id="UP000051621"/>
    </source>
</evidence>
<dbReference type="InterPro" id="IPR010982">
    <property type="entry name" value="Lambda_DNA-bd_dom_sf"/>
</dbReference>
<dbReference type="Proteomes" id="UP000051621">
    <property type="component" value="Unassembled WGS sequence"/>
</dbReference>
<name>A0A0R1M868_9LACO</name>
<evidence type="ECO:0000256" key="2">
    <source>
        <dbReference type="ARBA" id="ARBA00023125"/>
    </source>
</evidence>
<accession>A0A0R1M868</accession>
<dbReference type="Pfam" id="PF00356">
    <property type="entry name" value="LacI"/>
    <property type="match status" value="1"/>
</dbReference>
<dbReference type="Gene3D" id="3.40.50.2300">
    <property type="match status" value="2"/>
</dbReference>
<evidence type="ECO:0000259" key="4">
    <source>
        <dbReference type="PROSITE" id="PS50932"/>
    </source>
</evidence>
<dbReference type="InterPro" id="IPR028082">
    <property type="entry name" value="Peripla_BP_I"/>
</dbReference>
<dbReference type="SUPFAM" id="SSF47413">
    <property type="entry name" value="lambda repressor-like DNA-binding domains"/>
    <property type="match status" value="1"/>
</dbReference>
<protein>
    <submittedName>
        <fullName evidence="5">LacI family sugar-binding transcriptional regulator</fullName>
    </submittedName>
</protein>
<organism evidence="5 6">
    <name type="scientific">Liquorilactobacillus capillatus DSM 19910</name>
    <dbReference type="NCBI Taxonomy" id="1423731"/>
    <lineage>
        <taxon>Bacteria</taxon>
        <taxon>Bacillati</taxon>
        <taxon>Bacillota</taxon>
        <taxon>Bacilli</taxon>
        <taxon>Lactobacillales</taxon>
        <taxon>Lactobacillaceae</taxon>
        <taxon>Liquorilactobacillus</taxon>
    </lineage>
</organism>
<dbReference type="SMART" id="SM00354">
    <property type="entry name" value="HTH_LACI"/>
    <property type="match status" value="1"/>
</dbReference>
<dbReference type="InterPro" id="IPR046335">
    <property type="entry name" value="LacI/GalR-like_sensor"/>
</dbReference>
<evidence type="ECO:0000256" key="1">
    <source>
        <dbReference type="ARBA" id="ARBA00023015"/>
    </source>
</evidence>
<dbReference type="GO" id="GO:0000976">
    <property type="term" value="F:transcription cis-regulatory region binding"/>
    <property type="evidence" value="ECO:0007669"/>
    <property type="project" value="TreeGrafter"/>
</dbReference>
<dbReference type="STRING" id="1423731.FC81_GL001261"/>
<dbReference type="Pfam" id="PF13377">
    <property type="entry name" value="Peripla_BP_3"/>
    <property type="match status" value="1"/>
</dbReference>
<comment type="caution">
    <text evidence="5">The sequence shown here is derived from an EMBL/GenBank/DDBJ whole genome shotgun (WGS) entry which is preliminary data.</text>
</comment>
<dbReference type="PATRIC" id="fig|1423731.3.peg.1294"/>
<dbReference type="PANTHER" id="PTHR30146">
    <property type="entry name" value="LACI-RELATED TRANSCRIPTIONAL REPRESSOR"/>
    <property type="match status" value="1"/>
</dbReference>
<dbReference type="AlphaFoldDB" id="A0A0R1M868"/>
<keyword evidence="1" id="KW-0805">Transcription regulation</keyword>
<sequence>MVTIYDIAKQTGISKSTISRVVSGHGYVSAAKRKQILATIHQLGYVPNQTAKNLQKQRTNTIGFFSRGYYPLVGEFINIFIHSAAKYNYNVNVYFITSPQDEIDKLNLLMTKQIDAAYILTRFNSWDTIESYAKFGPLATWQRVDSPLIYSNYVDHYPVYLKIIAYLYMKGYRQIGHVLSNPRNANTVARLHAITTFSNSHHDVDQSYQLFYAEQPNAGQDAALKWIASAKRPVVLIFFADYVAAEFSATLRQKGFKVPQDCLVIGTDNSQIARLIGIPTVDLCFRSQARNAFTYLYNQLNQQQLPFEKQEPRQLFRKSELKR</sequence>
<dbReference type="Gene3D" id="1.10.260.40">
    <property type="entry name" value="lambda repressor-like DNA-binding domains"/>
    <property type="match status" value="1"/>
</dbReference>
<evidence type="ECO:0000313" key="5">
    <source>
        <dbReference type="EMBL" id="KRL01122.1"/>
    </source>
</evidence>
<dbReference type="CDD" id="cd01392">
    <property type="entry name" value="HTH_LacI"/>
    <property type="match status" value="1"/>
</dbReference>
<evidence type="ECO:0000256" key="3">
    <source>
        <dbReference type="ARBA" id="ARBA00023163"/>
    </source>
</evidence>
<keyword evidence="3" id="KW-0804">Transcription</keyword>
<proteinExistence type="predicted"/>
<dbReference type="RefSeq" id="WP_057744163.1">
    <property type="nucleotide sequence ID" value="NZ_AZEF01000027.1"/>
</dbReference>
<keyword evidence="2" id="KW-0238">DNA-binding</keyword>
<dbReference type="GO" id="GO:0003700">
    <property type="term" value="F:DNA-binding transcription factor activity"/>
    <property type="evidence" value="ECO:0007669"/>
    <property type="project" value="TreeGrafter"/>
</dbReference>
<dbReference type="OrthoDB" id="9798934at2"/>
<dbReference type="EMBL" id="AZEF01000027">
    <property type="protein sequence ID" value="KRL01122.1"/>
    <property type="molecule type" value="Genomic_DNA"/>
</dbReference>
<gene>
    <name evidence="5" type="ORF">FC81_GL001261</name>
</gene>
<dbReference type="InterPro" id="IPR000843">
    <property type="entry name" value="HTH_LacI"/>
</dbReference>